<dbReference type="KEGG" id="vg:18504153"/>
<dbReference type="Proteomes" id="UP000017656">
    <property type="component" value="Segment"/>
</dbReference>
<gene>
    <name evidence="1" type="ORF">Presley_15</name>
</gene>
<dbReference type="RefSeq" id="YP_009007583.1">
    <property type="nucleotide sequence ID" value="NC_023581.1"/>
</dbReference>
<keyword evidence="2" id="KW-1185">Reference proteome</keyword>
<organism evidence="1 2">
    <name type="scientific">Acinetobacter phage Presley</name>
    <dbReference type="NCBI Taxonomy" id="1406780"/>
    <lineage>
        <taxon>Viruses</taxon>
        <taxon>Duplodnaviria</taxon>
        <taxon>Heunggongvirae</taxon>
        <taxon>Uroviricota</taxon>
        <taxon>Caudoviricetes</taxon>
        <taxon>Schitoviridae</taxon>
        <taxon>Presleyvirus</taxon>
        <taxon>Presleyvirus presley</taxon>
    </lineage>
</organism>
<protein>
    <submittedName>
        <fullName evidence="1">Uncharacterized protein</fullName>
    </submittedName>
</protein>
<evidence type="ECO:0000313" key="2">
    <source>
        <dbReference type="Proteomes" id="UP000017656"/>
    </source>
</evidence>
<reference evidence="1 2" key="1">
    <citation type="journal article" date="2013" name="Genome Announc.">
        <title>Complete Genome of Acinetobacter baumannii N4-Like Podophage Presley.</title>
        <authorList>
            <person name="Farmer N.G."/>
            <person name="Wood T.L."/>
            <person name="Chamakura K.R."/>
            <person name="Kuty Everett G.F."/>
        </authorList>
    </citation>
    <scope>NUCLEOTIDE SEQUENCE [LARGE SCALE GENOMIC DNA]</scope>
</reference>
<name>U5PZL9_9CAUD</name>
<dbReference type="EMBL" id="KF669658">
    <property type="protein sequence ID" value="AGY48082.1"/>
    <property type="molecule type" value="Genomic_DNA"/>
</dbReference>
<sequence length="115" mass="13765">MIHIYVRTLFGYEHKRSVPIDREAFQAIMDRHATRSIKVLGIRYYHLTKQYDINALRKIKGMCTLLGKNLPNATYFLIFHSFIDEVTNPTFDHVQQEEWFKELTQIHKVRDDEPI</sequence>
<dbReference type="GeneID" id="18504153"/>
<accession>U5PZL9</accession>
<evidence type="ECO:0000313" key="1">
    <source>
        <dbReference type="EMBL" id="AGY48082.1"/>
    </source>
</evidence>
<proteinExistence type="predicted"/>